<sequence length="67" mass="7147">MPGKDIDRIRARSALETVRESPVIAAIALAPVVVALGVVWWLTNFWVVLALVVVLGGVAVVKGRLLT</sequence>
<name>A0ABW6PXQ5_9NOCA</name>
<keyword evidence="3" id="KW-1185">Reference proteome</keyword>
<feature type="transmembrane region" description="Helical" evidence="1">
    <location>
        <begin position="21"/>
        <end position="40"/>
    </location>
</feature>
<reference evidence="2 3" key="1">
    <citation type="submission" date="2024-10" db="EMBL/GenBank/DDBJ databases">
        <title>The Natural Products Discovery Center: Release of the First 8490 Sequenced Strains for Exploring Actinobacteria Biosynthetic Diversity.</title>
        <authorList>
            <person name="Kalkreuter E."/>
            <person name="Kautsar S.A."/>
            <person name="Yang D."/>
            <person name="Bader C.D."/>
            <person name="Teijaro C.N."/>
            <person name="Fluegel L."/>
            <person name="Davis C.M."/>
            <person name="Simpson J.R."/>
            <person name="Lauterbach L."/>
            <person name="Steele A.D."/>
            <person name="Gui C."/>
            <person name="Meng S."/>
            <person name="Li G."/>
            <person name="Viehrig K."/>
            <person name="Ye F."/>
            <person name="Su P."/>
            <person name="Kiefer A.F."/>
            <person name="Nichols A."/>
            <person name="Cepeda A.J."/>
            <person name="Yan W."/>
            <person name="Fan B."/>
            <person name="Jiang Y."/>
            <person name="Adhikari A."/>
            <person name="Zheng C.-J."/>
            <person name="Schuster L."/>
            <person name="Cowan T.M."/>
            <person name="Smanski M.J."/>
            <person name="Chevrette M.G."/>
            <person name="De Carvalho L.P.S."/>
            <person name="Shen B."/>
        </authorList>
    </citation>
    <scope>NUCLEOTIDE SEQUENCE [LARGE SCALE GENOMIC DNA]</scope>
    <source>
        <strain evidence="2 3">NPDC004045</strain>
    </source>
</reference>
<keyword evidence="1" id="KW-1133">Transmembrane helix</keyword>
<keyword evidence="1" id="KW-0472">Membrane</keyword>
<organism evidence="2 3">
    <name type="scientific">Nocardia thailandica</name>
    <dbReference type="NCBI Taxonomy" id="257275"/>
    <lineage>
        <taxon>Bacteria</taxon>
        <taxon>Bacillati</taxon>
        <taxon>Actinomycetota</taxon>
        <taxon>Actinomycetes</taxon>
        <taxon>Mycobacteriales</taxon>
        <taxon>Nocardiaceae</taxon>
        <taxon>Nocardia</taxon>
    </lineage>
</organism>
<feature type="transmembrane region" description="Helical" evidence="1">
    <location>
        <begin position="46"/>
        <end position="65"/>
    </location>
</feature>
<protein>
    <submittedName>
        <fullName evidence="2">Uncharacterized protein</fullName>
    </submittedName>
</protein>
<gene>
    <name evidence="2" type="ORF">ACFYTF_30500</name>
</gene>
<dbReference type="RefSeq" id="WP_043658386.1">
    <property type="nucleotide sequence ID" value="NZ_JBIAMX010000034.1"/>
</dbReference>
<proteinExistence type="predicted"/>
<dbReference type="EMBL" id="JBIAMX010000034">
    <property type="protein sequence ID" value="MFF0547174.1"/>
    <property type="molecule type" value="Genomic_DNA"/>
</dbReference>
<comment type="caution">
    <text evidence="2">The sequence shown here is derived from an EMBL/GenBank/DDBJ whole genome shotgun (WGS) entry which is preliminary data.</text>
</comment>
<evidence type="ECO:0000313" key="3">
    <source>
        <dbReference type="Proteomes" id="UP001601444"/>
    </source>
</evidence>
<keyword evidence="1" id="KW-0812">Transmembrane</keyword>
<evidence type="ECO:0000256" key="1">
    <source>
        <dbReference type="SAM" id="Phobius"/>
    </source>
</evidence>
<accession>A0ABW6PXQ5</accession>
<dbReference type="Proteomes" id="UP001601444">
    <property type="component" value="Unassembled WGS sequence"/>
</dbReference>
<evidence type="ECO:0000313" key="2">
    <source>
        <dbReference type="EMBL" id="MFF0547174.1"/>
    </source>
</evidence>